<evidence type="ECO:0000256" key="1">
    <source>
        <dbReference type="SAM" id="MobiDB-lite"/>
    </source>
</evidence>
<gene>
    <name evidence="3" type="ORF">GGQ91_001054</name>
</gene>
<evidence type="ECO:0000313" key="4">
    <source>
        <dbReference type="Proteomes" id="UP000565455"/>
    </source>
</evidence>
<evidence type="ECO:0000256" key="2">
    <source>
        <dbReference type="SAM" id="SignalP"/>
    </source>
</evidence>
<accession>A0ABR6D7D8</accession>
<name>A0ABR6D7D8_9HYPH</name>
<dbReference type="EMBL" id="JACJIM010000002">
    <property type="protein sequence ID" value="MBA9061677.1"/>
    <property type="molecule type" value="Genomic_DNA"/>
</dbReference>
<feature type="chain" id="PRO_5047169463" description="Twin-arginine translocation pathway signal" evidence="2">
    <location>
        <begin position="19"/>
        <end position="131"/>
    </location>
</feature>
<sequence>MRHIILSAVAGMSLCACAKAPDSIGAAAVDETRFSAASCRQLAESHAQVTAQLLEASNAQSAIRQTDTAGVLLTGIPLGSLTNDDLEPRIAALKGERDALARADRAPVFLTPGAGVSRPAGNAAGPRRRCR</sequence>
<dbReference type="Proteomes" id="UP000565455">
    <property type="component" value="Unassembled WGS sequence"/>
</dbReference>
<feature type="region of interest" description="Disordered" evidence="1">
    <location>
        <begin position="112"/>
        <end position="131"/>
    </location>
</feature>
<dbReference type="RefSeq" id="WP_182591521.1">
    <property type="nucleotide sequence ID" value="NZ_JACJIM010000002.1"/>
</dbReference>
<dbReference type="GeneID" id="96602797"/>
<organism evidence="3 4">
    <name type="scientific">Methylobacterium fujisawaense</name>
    <dbReference type="NCBI Taxonomy" id="107400"/>
    <lineage>
        <taxon>Bacteria</taxon>
        <taxon>Pseudomonadati</taxon>
        <taxon>Pseudomonadota</taxon>
        <taxon>Alphaproteobacteria</taxon>
        <taxon>Hyphomicrobiales</taxon>
        <taxon>Methylobacteriaceae</taxon>
        <taxon>Methylobacterium</taxon>
    </lineage>
</organism>
<keyword evidence="2" id="KW-0732">Signal</keyword>
<dbReference type="PROSITE" id="PS51257">
    <property type="entry name" value="PROKAR_LIPOPROTEIN"/>
    <property type="match status" value="1"/>
</dbReference>
<keyword evidence="4" id="KW-1185">Reference proteome</keyword>
<evidence type="ECO:0008006" key="5">
    <source>
        <dbReference type="Google" id="ProtNLM"/>
    </source>
</evidence>
<comment type="caution">
    <text evidence="3">The sequence shown here is derived from an EMBL/GenBank/DDBJ whole genome shotgun (WGS) entry which is preliminary data.</text>
</comment>
<proteinExistence type="predicted"/>
<protein>
    <recommendedName>
        <fullName evidence="5">Twin-arginine translocation pathway signal</fullName>
    </recommendedName>
</protein>
<evidence type="ECO:0000313" key="3">
    <source>
        <dbReference type="EMBL" id="MBA9061677.1"/>
    </source>
</evidence>
<feature type="signal peptide" evidence="2">
    <location>
        <begin position="1"/>
        <end position="18"/>
    </location>
</feature>
<reference evidence="3 4" key="1">
    <citation type="submission" date="2020-08" db="EMBL/GenBank/DDBJ databases">
        <title>Genomic Encyclopedia of Type Strains, Phase IV (KMG-IV): sequencing the most valuable type-strain genomes for metagenomic binning, comparative biology and taxonomic classification.</title>
        <authorList>
            <person name="Goeker M."/>
        </authorList>
    </citation>
    <scope>NUCLEOTIDE SEQUENCE [LARGE SCALE GENOMIC DNA]</scope>
    <source>
        <strain evidence="3 4">DSM 5686</strain>
    </source>
</reference>